<keyword evidence="7" id="KW-0378">Hydrolase</keyword>
<dbReference type="GO" id="GO:0006465">
    <property type="term" value="P:signal peptide processing"/>
    <property type="evidence" value="ECO:0007669"/>
    <property type="project" value="InterPro"/>
</dbReference>
<dbReference type="PANTHER" id="PTHR46041">
    <property type="entry name" value="MITOCHONDRIAL INNER MEMBRANE PROTEASE SUBUNIT 2"/>
    <property type="match status" value="1"/>
</dbReference>
<evidence type="ECO:0000256" key="8">
    <source>
        <dbReference type="ARBA" id="ARBA00022989"/>
    </source>
</evidence>
<dbReference type="Proteomes" id="UP001652660">
    <property type="component" value="Chromosome 6e"/>
</dbReference>
<evidence type="ECO:0000256" key="11">
    <source>
        <dbReference type="PIRSR" id="PIRSR600223-1"/>
    </source>
</evidence>
<dbReference type="SUPFAM" id="SSF51306">
    <property type="entry name" value="LexA/Signal peptidase"/>
    <property type="match status" value="1"/>
</dbReference>
<keyword evidence="5" id="KW-0812">Transmembrane</keyword>
<dbReference type="AlphaFoldDB" id="A0A6P6STW4"/>
<evidence type="ECO:0000259" key="12">
    <source>
        <dbReference type="Pfam" id="PF10502"/>
    </source>
</evidence>
<evidence type="ECO:0000256" key="5">
    <source>
        <dbReference type="ARBA" id="ARBA00022692"/>
    </source>
</evidence>
<keyword evidence="8" id="KW-1133">Transmembrane helix</keyword>
<dbReference type="GO" id="GO:0004523">
    <property type="term" value="F:RNA-DNA hybrid ribonuclease activity"/>
    <property type="evidence" value="ECO:0007669"/>
    <property type="project" value="InterPro"/>
</dbReference>
<keyword evidence="4" id="KW-0645">Protease</keyword>
<feature type="domain" description="Peptidase S26" evidence="12">
    <location>
        <begin position="9"/>
        <end position="102"/>
    </location>
</feature>
<dbReference type="OrthoDB" id="9996127at2759"/>
<dbReference type="Pfam" id="PF13456">
    <property type="entry name" value="RVT_3"/>
    <property type="match status" value="1"/>
</dbReference>
<reference evidence="15 16" key="2">
    <citation type="submission" date="2025-04" db="UniProtKB">
        <authorList>
            <consortium name="RefSeq"/>
        </authorList>
    </citation>
    <scope>IDENTIFICATION</scope>
    <source>
        <tissue evidence="15 16">Leaves</tissue>
    </source>
</reference>
<keyword evidence="10" id="KW-0472">Membrane</keyword>
<dbReference type="PANTHER" id="PTHR46041:SF2">
    <property type="entry name" value="MITOCHONDRIAL INNER MEMBRANE PROTEASE SUBUNIT 2"/>
    <property type="match status" value="1"/>
</dbReference>
<dbReference type="InterPro" id="IPR000223">
    <property type="entry name" value="Pept_S26A_signal_pept_1"/>
</dbReference>
<keyword evidence="14" id="KW-1185">Reference proteome</keyword>
<evidence type="ECO:0000256" key="3">
    <source>
        <dbReference type="ARBA" id="ARBA00013650"/>
    </source>
</evidence>
<dbReference type="GO" id="GO:0042720">
    <property type="term" value="C:mitochondrial inner membrane peptidase complex"/>
    <property type="evidence" value="ECO:0007669"/>
    <property type="project" value="InterPro"/>
</dbReference>
<dbReference type="InterPro" id="IPR037730">
    <property type="entry name" value="IMP2"/>
</dbReference>
<dbReference type="GO" id="GO:0003676">
    <property type="term" value="F:nucleic acid binding"/>
    <property type="evidence" value="ECO:0007669"/>
    <property type="project" value="InterPro"/>
</dbReference>
<evidence type="ECO:0000256" key="4">
    <source>
        <dbReference type="ARBA" id="ARBA00022670"/>
    </source>
</evidence>
<evidence type="ECO:0000256" key="1">
    <source>
        <dbReference type="ARBA" id="ARBA00004434"/>
    </source>
</evidence>
<evidence type="ECO:0000256" key="9">
    <source>
        <dbReference type="ARBA" id="ARBA00023128"/>
    </source>
</evidence>
<dbReference type="RefSeq" id="XP_027069231.1">
    <property type="nucleotide sequence ID" value="XM_027213430.1"/>
</dbReference>
<dbReference type="InterPro" id="IPR019533">
    <property type="entry name" value="Peptidase_S26"/>
</dbReference>
<accession>A0A6P6STW4</accession>
<evidence type="ECO:0000313" key="16">
    <source>
        <dbReference type="RefSeq" id="XP_027069231.1"/>
    </source>
</evidence>
<dbReference type="GO" id="GO:0006627">
    <property type="term" value="P:protein processing involved in protein targeting to mitochondrion"/>
    <property type="evidence" value="ECO:0007669"/>
    <property type="project" value="InterPro"/>
</dbReference>
<feature type="active site" evidence="11">
    <location>
        <position position="38"/>
    </location>
</feature>
<evidence type="ECO:0000259" key="13">
    <source>
        <dbReference type="Pfam" id="PF13456"/>
    </source>
</evidence>
<dbReference type="InterPro" id="IPR002156">
    <property type="entry name" value="RNaseH_domain"/>
</dbReference>
<evidence type="ECO:0000256" key="6">
    <source>
        <dbReference type="ARBA" id="ARBA00022792"/>
    </source>
</evidence>
<evidence type="ECO:0000313" key="14">
    <source>
        <dbReference type="Proteomes" id="UP001652660"/>
    </source>
</evidence>
<evidence type="ECO:0000256" key="10">
    <source>
        <dbReference type="ARBA" id="ARBA00023136"/>
    </source>
</evidence>
<evidence type="ECO:0000313" key="15">
    <source>
        <dbReference type="RefSeq" id="XP_027069230.1"/>
    </source>
</evidence>
<dbReference type="Gene3D" id="2.10.109.10">
    <property type="entry name" value="Umud Fragment, subunit A"/>
    <property type="match status" value="1"/>
</dbReference>
<keyword evidence="9" id="KW-0496">Mitochondrion</keyword>
<keyword evidence="6" id="KW-0999">Mitochondrion inner membrane</keyword>
<feature type="domain" description="RNase H type-1" evidence="13">
    <location>
        <begin position="116"/>
        <end position="177"/>
    </location>
</feature>
<dbReference type="Pfam" id="PF10502">
    <property type="entry name" value="Peptidase_S26"/>
    <property type="match status" value="1"/>
</dbReference>
<evidence type="ECO:0000256" key="7">
    <source>
        <dbReference type="ARBA" id="ARBA00022801"/>
    </source>
</evidence>
<sequence>MGTRNFLWNSAKKFFTIGLIGLTVSDRYFSIVPVRGYSMSPTFNPQISSSTGSLTDDRVLVEKFCLEKYKFSCGDVVVFCSPSNHREMHIKRITALPGDWISTPHSYDAIVVPKGHCWVEGDNSVFSLDSRSFGPDCKVQTILEDIEDLKKNYFESCLFLFVPRTANSCSHAMAQFAVKSVRMIEWEGAFPFWLSELARKDMGVVTPFCN</sequence>
<dbReference type="CDD" id="cd06530">
    <property type="entry name" value="S26_SPase_I"/>
    <property type="match status" value="1"/>
</dbReference>
<organism evidence="14 15">
    <name type="scientific">Coffea arabica</name>
    <name type="common">Arabian coffee</name>
    <dbReference type="NCBI Taxonomy" id="13443"/>
    <lineage>
        <taxon>Eukaryota</taxon>
        <taxon>Viridiplantae</taxon>
        <taxon>Streptophyta</taxon>
        <taxon>Embryophyta</taxon>
        <taxon>Tracheophyta</taxon>
        <taxon>Spermatophyta</taxon>
        <taxon>Magnoliopsida</taxon>
        <taxon>eudicotyledons</taxon>
        <taxon>Gunneridae</taxon>
        <taxon>Pentapetalae</taxon>
        <taxon>asterids</taxon>
        <taxon>lamiids</taxon>
        <taxon>Gentianales</taxon>
        <taxon>Rubiaceae</taxon>
        <taxon>Ixoroideae</taxon>
        <taxon>Gardenieae complex</taxon>
        <taxon>Bertiereae - Coffeeae clade</taxon>
        <taxon>Coffeeae</taxon>
        <taxon>Coffea</taxon>
    </lineage>
</organism>
<proteinExistence type="inferred from homology"/>
<dbReference type="RefSeq" id="XP_027069230.1">
    <property type="nucleotide sequence ID" value="XM_027213429.1"/>
</dbReference>
<dbReference type="GeneID" id="113694589"/>
<feature type="active site" evidence="11">
    <location>
        <position position="91"/>
    </location>
</feature>
<comment type="subcellular location">
    <subcellularLocation>
        <location evidence="1">Mitochondrion inner membrane</location>
        <topology evidence="1">Single-pass membrane protein</topology>
    </subcellularLocation>
</comment>
<dbReference type="GO" id="GO:0004252">
    <property type="term" value="F:serine-type endopeptidase activity"/>
    <property type="evidence" value="ECO:0007669"/>
    <property type="project" value="InterPro"/>
</dbReference>
<reference evidence="14" key="1">
    <citation type="journal article" date="2025" name="Foods">
        <title>Unveiling the Microbial Signatures of Arabica Coffee Cherries: Insights into Ripeness Specific Diversity, Functional Traits, and Implications for Quality and Safety.</title>
        <authorList>
            <consortium name="RefSeq"/>
            <person name="Tenea G.N."/>
            <person name="Cifuentes V."/>
            <person name="Reyes P."/>
            <person name="Cevallos-Vallejos M."/>
        </authorList>
    </citation>
    <scope>NUCLEOTIDE SEQUENCE [LARGE SCALE GENOMIC DNA]</scope>
</reference>
<comment type="similarity">
    <text evidence="2">Belongs to the peptidase S26 family. IMP2 subfamily.</text>
</comment>
<dbReference type="PRINTS" id="PR00727">
    <property type="entry name" value="LEADERPTASE"/>
</dbReference>
<protein>
    <recommendedName>
        <fullName evidence="3">Mitochondrial inner membrane protease subunit 2</fullName>
    </recommendedName>
</protein>
<name>A0A6P6STW4_COFAR</name>
<gene>
    <name evidence="15 16" type="primary">LOC113694589</name>
</gene>
<dbReference type="InterPro" id="IPR036286">
    <property type="entry name" value="LexA/Signal_pep-like_sf"/>
</dbReference>
<evidence type="ECO:0000256" key="2">
    <source>
        <dbReference type="ARBA" id="ARBA00007066"/>
    </source>
</evidence>